<evidence type="ECO:0000313" key="4">
    <source>
        <dbReference type="Proteomes" id="UP000007803"/>
    </source>
</evidence>
<dbReference type="GO" id="GO:0003677">
    <property type="term" value="F:DNA binding"/>
    <property type="evidence" value="ECO:0007669"/>
    <property type="project" value="UniProtKB-UniRule"/>
</dbReference>
<dbReference type="SMART" id="SM00966">
    <property type="entry name" value="SpoVT_AbrB"/>
    <property type="match status" value="1"/>
</dbReference>
<organism evidence="3 4">
    <name type="scientific">Sulfurimonas autotrophica (strain ATCC BAA-671 / DSM 16294 / JCM 11897 / OK10)</name>
    <dbReference type="NCBI Taxonomy" id="563040"/>
    <lineage>
        <taxon>Bacteria</taxon>
        <taxon>Pseudomonadati</taxon>
        <taxon>Campylobacterota</taxon>
        <taxon>Epsilonproteobacteria</taxon>
        <taxon>Campylobacterales</taxon>
        <taxon>Sulfurimonadaceae</taxon>
        <taxon>Sulfurimonas</taxon>
    </lineage>
</organism>
<evidence type="ECO:0000313" key="3">
    <source>
        <dbReference type="EMBL" id="ADN10090.1"/>
    </source>
</evidence>
<keyword evidence="1" id="KW-0238">DNA-binding</keyword>
<dbReference type="KEGG" id="sua:Saut_2047"/>
<evidence type="ECO:0000256" key="1">
    <source>
        <dbReference type="PROSITE-ProRule" id="PRU01076"/>
    </source>
</evidence>
<gene>
    <name evidence="3" type="ordered locus">Saut_2047</name>
</gene>
<dbReference type="HOGENOM" id="CLU_150554_3_0_7"/>
<dbReference type="OrthoDB" id="9795766at2"/>
<dbReference type="InterPro" id="IPR007159">
    <property type="entry name" value="SpoVT-AbrB_dom"/>
</dbReference>
<sequence length="86" mass="9817">MTTLTKIGNSQGIRIPKPLIQQAHLENVELELQVLENGLLIKPVNNTGREGWEKNIEEVISKHKGMQDDGVLEDLLNDSDLEDWQW</sequence>
<dbReference type="SUPFAM" id="SSF89447">
    <property type="entry name" value="AbrB/MazE/MraZ-like"/>
    <property type="match status" value="1"/>
</dbReference>
<dbReference type="Pfam" id="PF04014">
    <property type="entry name" value="MazE_antitoxin"/>
    <property type="match status" value="1"/>
</dbReference>
<dbReference type="Gene3D" id="2.10.260.10">
    <property type="match status" value="1"/>
</dbReference>
<proteinExistence type="predicted"/>
<evidence type="ECO:0000259" key="2">
    <source>
        <dbReference type="PROSITE" id="PS51740"/>
    </source>
</evidence>
<dbReference type="AlphaFoldDB" id="E0URS6"/>
<reference evidence="4" key="1">
    <citation type="journal article" date="2010" name="Stand. Genomic Sci.">
        <title>Complete genome sequence of Sulfurimonas autotrophica type strain (OK10).</title>
        <authorList>
            <person name="Sikorski J."/>
            <person name="Munk C."/>
            <person name="Lapidus A."/>
            <person name="Djao O."/>
            <person name="Lucas S."/>
            <person name="Glavina Del Rio T."/>
            <person name="Nolan M."/>
            <person name="Tice H."/>
            <person name="Han C."/>
            <person name="Cheng J."/>
            <person name="Tapia R."/>
            <person name="Goodwin L."/>
            <person name="Pitluck S."/>
            <person name="Liolios K."/>
            <person name="Ivanova N."/>
            <person name="Mavromatis K."/>
            <person name="Mikhailova N."/>
            <person name="Pati A."/>
            <person name="Sims D."/>
            <person name="Meincke L."/>
            <person name="Brettin T."/>
            <person name="Detter J."/>
            <person name="Chen A."/>
            <person name="Palaniappan K."/>
            <person name="Land M."/>
            <person name="Hauser L."/>
            <person name="Chang Y."/>
            <person name="Jeffries C."/>
            <person name="Rohde M."/>
            <person name="Lang E."/>
            <person name="Spring S."/>
            <person name="Goker M."/>
            <person name="Woyke T."/>
            <person name="Bristow J."/>
            <person name="Eisen J."/>
            <person name="Markowitz V."/>
            <person name="Hugenholtz P."/>
            <person name="Kyrpides N."/>
            <person name="Klenk H."/>
        </authorList>
    </citation>
    <scope>NUCLEOTIDE SEQUENCE [LARGE SCALE GENOMIC DNA]</scope>
    <source>
        <strain evidence="4">ATCC BAA-671 / DSM 16294 / JCM 11897 / OK10</strain>
    </source>
</reference>
<accession>E0URS6</accession>
<dbReference type="Proteomes" id="UP000007803">
    <property type="component" value="Chromosome"/>
</dbReference>
<dbReference type="EMBL" id="CP002205">
    <property type="protein sequence ID" value="ADN10090.1"/>
    <property type="molecule type" value="Genomic_DNA"/>
</dbReference>
<dbReference type="eggNOG" id="COG2336">
    <property type="taxonomic scope" value="Bacteria"/>
</dbReference>
<protein>
    <submittedName>
        <fullName evidence="3">Transcriptional regulator/antitoxin, MazE</fullName>
    </submittedName>
</protein>
<dbReference type="PROSITE" id="PS51740">
    <property type="entry name" value="SPOVT_ABRB"/>
    <property type="match status" value="1"/>
</dbReference>
<feature type="domain" description="SpoVT-AbrB" evidence="2">
    <location>
        <begin position="2"/>
        <end position="46"/>
    </location>
</feature>
<dbReference type="InterPro" id="IPR037914">
    <property type="entry name" value="SpoVT-AbrB_sf"/>
</dbReference>
<name>E0URS6_SULAO</name>
<keyword evidence="4" id="KW-1185">Reference proteome</keyword>
<dbReference type="STRING" id="563040.Saut_2047"/>
<dbReference type="RefSeq" id="WP_013327843.1">
    <property type="nucleotide sequence ID" value="NC_014506.1"/>
</dbReference>